<feature type="transmembrane region" description="Helical" evidence="5">
    <location>
        <begin position="559"/>
        <end position="583"/>
    </location>
</feature>
<keyword evidence="2 5" id="KW-0812">Transmembrane</keyword>
<reference evidence="7 8" key="1">
    <citation type="journal article" date="2017" name="ISME J.">
        <title>Energy and carbon metabolisms in a deep terrestrial subsurface fluid microbial community.</title>
        <authorList>
            <person name="Momper L."/>
            <person name="Jungbluth S.P."/>
            <person name="Lee M.D."/>
            <person name="Amend J.P."/>
        </authorList>
    </citation>
    <scope>NUCLEOTIDE SEQUENCE [LARGE SCALE GENOMIC DNA]</scope>
    <source>
        <strain evidence="7">SURF_17</strain>
    </source>
</reference>
<dbReference type="AlphaFoldDB" id="A0A419ES51"/>
<feature type="transmembrane region" description="Helical" evidence="5">
    <location>
        <begin position="37"/>
        <end position="58"/>
    </location>
</feature>
<dbReference type="InterPro" id="IPR035906">
    <property type="entry name" value="MetI-like_sf"/>
</dbReference>
<dbReference type="Gene3D" id="1.10.3720.10">
    <property type="entry name" value="MetI-like"/>
    <property type="match status" value="2"/>
</dbReference>
<dbReference type="SUPFAM" id="SSF50978">
    <property type="entry name" value="WD40 repeat-like"/>
    <property type="match status" value="1"/>
</dbReference>
<feature type="transmembrane region" description="Helical" evidence="5">
    <location>
        <begin position="498"/>
        <end position="516"/>
    </location>
</feature>
<evidence type="ECO:0000256" key="3">
    <source>
        <dbReference type="ARBA" id="ARBA00022989"/>
    </source>
</evidence>
<proteinExistence type="inferred from homology"/>
<keyword evidence="4 5" id="KW-0472">Membrane</keyword>
<comment type="caution">
    <text evidence="7">The sequence shown here is derived from an EMBL/GenBank/DDBJ whole genome shotgun (WGS) entry which is preliminary data.</text>
</comment>
<dbReference type="Gene3D" id="2.130.10.10">
    <property type="entry name" value="YVTN repeat-like/Quinoprotein amine dehydrogenase"/>
    <property type="match status" value="1"/>
</dbReference>
<dbReference type="InterPro" id="IPR000515">
    <property type="entry name" value="MetI-like"/>
</dbReference>
<evidence type="ECO:0000256" key="5">
    <source>
        <dbReference type="RuleBase" id="RU363032"/>
    </source>
</evidence>
<evidence type="ECO:0000313" key="8">
    <source>
        <dbReference type="Proteomes" id="UP000285961"/>
    </source>
</evidence>
<evidence type="ECO:0000256" key="2">
    <source>
        <dbReference type="ARBA" id="ARBA00022692"/>
    </source>
</evidence>
<feature type="transmembrane region" description="Helical" evidence="5">
    <location>
        <begin position="684"/>
        <end position="706"/>
    </location>
</feature>
<feature type="transmembrane region" description="Helical" evidence="5">
    <location>
        <begin position="642"/>
        <end position="663"/>
    </location>
</feature>
<sequence length="874" mass="94389">METEVEKETAGAYAPPVRREKRAKRSAVIADRIADRVITVGGIFVILAVLAILVFLVAETLPLFRGGTVTAHHNYVLDIAGTDILDVQMDEYKTFALLLRHDGTAALYHARTGAKLNPPAVDFQGKQITSFAQSIDRSQAAFGFADGTVRFARIFFPVTVITSGDLPQGLTRLDDRDLTDGSVVYSRVPGNQYRTISVALELEDALMVSAAAKPLVALDLQVSGEAERGTKAFVAMDSNHDLTLNIAETVVNLLTGEKSTDVITHLLPPLPADIAVHSVLLSPEGNAVIVAARTGRIYRYNSIDLEEPFLAETAQVLPSGVSLGAVGFLLGGGSLVVGGSDGSLTIFFLLGREDADTQDGQALVRAREFKSLDSPIVQFDANARGKSFAVADAAGNVKVFHGTSQKTLASLRPETTSQYRDILLAPRMDGLMAITDTGHAPFWEFSVPHPETTFRTLFRKVWYEGHPEPTYTWQSSAATDEFESKISLIPLIFGTVKAAFYSLLFAIPIAVLGAIYTSEFVHHRVRAVMKPTMEMMASLPSVVLGFVAALVLAPVVETWIAAVILAFVALPISLMLAACLWQVLPLRLAIRLQGLPKFCLIFSVVLTAMFTAYNLGPLFEALFFEGDFRAWVSGSRGGPEPFLFLLCLPITFSVIAALASRFFGRTIATLMRRLSHVQAALLDMARWLAMVAATVICSYGIARLLGALGVDARGGFVDTYVQRNTLVVGFAMGFAVIPIIYTIAEDALNAVPEHLRAASLACGATPWQTAIHVVLPTAISGVFSAVMIGMGRAVGETMIVVMSAGNTPIIDMNIFNGLRALSATIAVELPEAVKDGTLYRVLFLAGLVLFSMTFVINTVAELVRLRFRRRAMQL</sequence>
<dbReference type="PANTHER" id="PTHR42727">
    <property type="entry name" value="PHOSPHATE TRANSPORT SYSTEM PERMEASE PROTEIN"/>
    <property type="match status" value="1"/>
</dbReference>
<accession>A0A419ES51</accession>
<evidence type="ECO:0000313" key="7">
    <source>
        <dbReference type="EMBL" id="RJP66431.1"/>
    </source>
</evidence>
<feature type="transmembrane region" description="Helical" evidence="5">
    <location>
        <begin position="595"/>
        <end position="615"/>
    </location>
</feature>
<dbReference type="PANTHER" id="PTHR42727:SF1">
    <property type="entry name" value="PHOSPHATE TRANSPORT SYSTEM PERMEASE"/>
    <property type="match status" value="1"/>
</dbReference>
<protein>
    <submittedName>
        <fullName evidence="7">ABC transporter permease subunit</fullName>
    </submittedName>
</protein>
<feature type="domain" description="ABC transmembrane type-1" evidence="6">
    <location>
        <begin position="492"/>
        <end position="860"/>
    </location>
</feature>
<dbReference type="GO" id="GO:0005886">
    <property type="term" value="C:plasma membrane"/>
    <property type="evidence" value="ECO:0007669"/>
    <property type="project" value="UniProtKB-SubCell"/>
</dbReference>
<dbReference type="GO" id="GO:0055085">
    <property type="term" value="P:transmembrane transport"/>
    <property type="evidence" value="ECO:0007669"/>
    <property type="project" value="InterPro"/>
</dbReference>
<feature type="transmembrane region" description="Helical" evidence="5">
    <location>
        <begin position="838"/>
        <end position="860"/>
    </location>
</feature>
<dbReference type="PROSITE" id="PS50928">
    <property type="entry name" value="ABC_TM1"/>
    <property type="match status" value="1"/>
</dbReference>
<gene>
    <name evidence="7" type="ORF">C4532_16070</name>
</gene>
<dbReference type="SUPFAM" id="SSF161098">
    <property type="entry name" value="MetI-like"/>
    <property type="match status" value="2"/>
</dbReference>
<feature type="transmembrane region" description="Helical" evidence="5">
    <location>
        <begin position="769"/>
        <end position="790"/>
    </location>
</feature>
<dbReference type="Proteomes" id="UP000285961">
    <property type="component" value="Unassembled WGS sequence"/>
</dbReference>
<keyword evidence="3 5" id="KW-1133">Transmembrane helix</keyword>
<dbReference type="InterPro" id="IPR015943">
    <property type="entry name" value="WD40/YVTN_repeat-like_dom_sf"/>
</dbReference>
<feature type="transmembrane region" description="Helical" evidence="5">
    <location>
        <begin position="536"/>
        <end position="553"/>
    </location>
</feature>
<evidence type="ECO:0000256" key="1">
    <source>
        <dbReference type="ARBA" id="ARBA00004651"/>
    </source>
</evidence>
<dbReference type="InterPro" id="IPR036322">
    <property type="entry name" value="WD40_repeat_dom_sf"/>
</dbReference>
<dbReference type="EMBL" id="QZKI01000116">
    <property type="protein sequence ID" value="RJP66431.1"/>
    <property type="molecule type" value="Genomic_DNA"/>
</dbReference>
<dbReference type="Pfam" id="PF00528">
    <property type="entry name" value="BPD_transp_1"/>
    <property type="match status" value="1"/>
</dbReference>
<name>A0A419ES51_9BACT</name>
<evidence type="ECO:0000256" key="4">
    <source>
        <dbReference type="ARBA" id="ARBA00023136"/>
    </source>
</evidence>
<dbReference type="CDD" id="cd06261">
    <property type="entry name" value="TM_PBP2"/>
    <property type="match status" value="1"/>
</dbReference>
<comment type="similarity">
    <text evidence="5">Belongs to the binding-protein-dependent transport system permease family.</text>
</comment>
<comment type="subcellular location">
    <subcellularLocation>
        <location evidence="1 5">Cell membrane</location>
        <topology evidence="1 5">Multi-pass membrane protein</topology>
    </subcellularLocation>
</comment>
<organism evidence="7 8">
    <name type="scientific">Candidatus Abyssobacteria bacterium SURF_17</name>
    <dbReference type="NCBI Taxonomy" id="2093361"/>
    <lineage>
        <taxon>Bacteria</taxon>
        <taxon>Pseudomonadati</taxon>
        <taxon>Candidatus Hydrogenedentota</taxon>
        <taxon>Candidatus Abyssobacteria</taxon>
    </lineage>
</organism>
<evidence type="ECO:0000259" key="6">
    <source>
        <dbReference type="PROSITE" id="PS50928"/>
    </source>
</evidence>
<keyword evidence="5" id="KW-0813">Transport</keyword>
<feature type="transmembrane region" description="Helical" evidence="5">
    <location>
        <begin position="726"/>
        <end position="748"/>
    </location>
</feature>